<evidence type="ECO:0000256" key="2">
    <source>
        <dbReference type="ARBA" id="ARBA00010441"/>
    </source>
</evidence>
<dbReference type="InterPro" id="IPR048254">
    <property type="entry name" value="CDP_ALCOHOL_P_TRANSF_CS"/>
</dbReference>
<gene>
    <name evidence="13" type="ORF">THAOC_35332</name>
</gene>
<dbReference type="PANTHER" id="PTHR14269">
    <property type="entry name" value="CDP-DIACYLGLYCEROL--GLYCEROL-3-PHOSPHATE 3-PHOSPHATIDYLTRANSFERASE-RELATED"/>
    <property type="match status" value="1"/>
</dbReference>
<evidence type="ECO:0000256" key="4">
    <source>
        <dbReference type="ARBA" id="ARBA00022679"/>
    </source>
</evidence>
<dbReference type="GO" id="GO:0046474">
    <property type="term" value="P:glycerophospholipid biosynthetic process"/>
    <property type="evidence" value="ECO:0007669"/>
    <property type="project" value="TreeGrafter"/>
</dbReference>
<evidence type="ECO:0008006" key="15">
    <source>
        <dbReference type="Google" id="ProtNLM"/>
    </source>
</evidence>
<keyword evidence="8" id="KW-0472">Membrane</keyword>
<keyword evidence="4 11" id="KW-0808">Transferase</keyword>
<evidence type="ECO:0000256" key="9">
    <source>
        <dbReference type="ARBA" id="ARBA00023209"/>
    </source>
</evidence>
<dbReference type="GO" id="GO:0016020">
    <property type="term" value="C:membrane"/>
    <property type="evidence" value="ECO:0007669"/>
    <property type="project" value="UniProtKB-SubCell"/>
</dbReference>
<name>K0R130_THAOC</name>
<evidence type="ECO:0000313" key="14">
    <source>
        <dbReference type="Proteomes" id="UP000266841"/>
    </source>
</evidence>
<dbReference type="Gene3D" id="1.20.120.1760">
    <property type="match status" value="1"/>
</dbReference>
<evidence type="ECO:0000256" key="8">
    <source>
        <dbReference type="ARBA" id="ARBA00023136"/>
    </source>
</evidence>
<dbReference type="Pfam" id="PF01066">
    <property type="entry name" value="CDP-OH_P_transf"/>
    <property type="match status" value="1"/>
</dbReference>
<keyword evidence="3" id="KW-0444">Lipid biosynthesis</keyword>
<dbReference type="EMBL" id="AGNL01048058">
    <property type="protein sequence ID" value="EJK46028.1"/>
    <property type="molecule type" value="Genomic_DNA"/>
</dbReference>
<evidence type="ECO:0000256" key="1">
    <source>
        <dbReference type="ARBA" id="ARBA00004141"/>
    </source>
</evidence>
<dbReference type="InterPro" id="IPR000462">
    <property type="entry name" value="CDP-OH_P_trans"/>
</dbReference>
<dbReference type="InterPro" id="IPR004570">
    <property type="entry name" value="Phosphatidylglycerol_P_synth"/>
</dbReference>
<dbReference type="eggNOG" id="KOG1617">
    <property type="taxonomic scope" value="Eukaryota"/>
</dbReference>
<keyword evidence="10" id="KW-1208">Phospholipid metabolism</keyword>
<dbReference type="PROSITE" id="PS00379">
    <property type="entry name" value="CDP_ALCOHOL_P_TRANSF"/>
    <property type="match status" value="1"/>
</dbReference>
<keyword evidence="9" id="KW-0594">Phospholipid biosynthesis</keyword>
<evidence type="ECO:0000256" key="7">
    <source>
        <dbReference type="ARBA" id="ARBA00023098"/>
    </source>
</evidence>
<comment type="caution">
    <text evidence="13">The sequence shown here is derived from an EMBL/GenBank/DDBJ whole genome shotgun (WGS) entry which is preliminary data.</text>
</comment>
<reference evidence="13 14" key="1">
    <citation type="journal article" date="2012" name="Genome Biol.">
        <title>Genome and low-iron response of an oceanic diatom adapted to chronic iron limitation.</title>
        <authorList>
            <person name="Lommer M."/>
            <person name="Specht M."/>
            <person name="Roy A.S."/>
            <person name="Kraemer L."/>
            <person name="Andreson R."/>
            <person name="Gutowska M.A."/>
            <person name="Wolf J."/>
            <person name="Bergner S.V."/>
            <person name="Schilhabel M.B."/>
            <person name="Klostermeier U.C."/>
            <person name="Beiko R.G."/>
            <person name="Rosenstiel P."/>
            <person name="Hippler M."/>
            <person name="Laroche J."/>
        </authorList>
    </citation>
    <scope>NUCLEOTIDE SEQUENCE [LARGE SCALE GENOMIC DNA]</scope>
    <source>
        <strain evidence="13 14">CCMP1005</strain>
    </source>
</reference>
<keyword evidence="14" id="KW-1185">Reference proteome</keyword>
<comment type="subcellular location">
    <subcellularLocation>
        <location evidence="1">Membrane</location>
        <topology evidence="1">Multi-pass membrane protein</topology>
    </subcellularLocation>
</comment>
<evidence type="ECO:0000256" key="11">
    <source>
        <dbReference type="RuleBase" id="RU003750"/>
    </source>
</evidence>
<keyword evidence="7" id="KW-0443">Lipid metabolism</keyword>
<dbReference type="Proteomes" id="UP000266841">
    <property type="component" value="Unassembled WGS sequence"/>
</dbReference>
<accession>K0R130</accession>
<organism evidence="13 14">
    <name type="scientific">Thalassiosira oceanica</name>
    <name type="common">Marine diatom</name>
    <dbReference type="NCBI Taxonomy" id="159749"/>
    <lineage>
        <taxon>Eukaryota</taxon>
        <taxon>Sar</taxon>
        <taxon>Stramenopiles</taxon>
        <taxon>Ochrophyta</taxon>
        <taxon>Bacillariophyta</taxon>
        <taxon>Coscinodiscophyceae</taxon>
        <taxon>Thalassiosirophycidae</taxon>
        <taxon>Thalassiosirales</taxon>
        <taxon>Thalassiosiraceae</taxon>
        <taxon>Thalassiosira</taxon>
    </lineage>
</organism>
<dbReference type="InterPro" id="IPR043130">
    <property type="entry name" value="CDP-OH_PTrfase_TM_dom"/>
</dbReference>
<keyword evidence="5" id="KW-0812">Transmembrane</keyword>
<evidence type="ECO:0000256" key="12">
    <source>
        <dbReference type="SAM" id="SignalP"/>
    </source>
</evidence>
<dbReference type="OrthoDB" id="10020554at2759"/>
<dbReference type="InterPro" id="IPR050324">
    <property type="entry name" value="CDP-alcohol_PTase-I"/>
</dbReference>
<keyword evidence="12" id="KW-0732">Signal</keyword>
<evidence type="ECO:0000256" key="3">
    <source>
        <dbReference type="ARBA" id="ARBA00022516"/>
    </source>
</evidence>
<feature type="chain" id="PRO_5003836012" description="CDP-diacylglycerol--glycerol-3-phosphate 3-phosphatidyltransferase" evidence="12">
    <location>
        <begin position="21"/>
        <end position="271"/>
    </location>
</feature>
<dbReference type="NCBIfam" id="TIGR00560">
    <property type="entry name" value="pgsA"/>
    <property type="match status" value="1"/>
</dbReference>
<evidence type="ECO:0000256" key="10">
    <source>
        <dbReference type="ARBA" id="ARBA00023264"/>
    </source>
</evidence>
<dbReference type="GO" id="GO:0008444">
    <property type="term" value="F:CDP-diacylglycerol-glycerol-3-phosphate 3-phosphatidyltransferase activity"/>
    <property type="evidence" value="ECO:0007669"/>
    <property type="project" value="InterPro"/>
</dbReference>
<comment type="similarity">
    <text evidence="2 11">Belongs to the CDP-alcohol phosphatidyltransferase class-I family.</text>
</comment>
<dbReference type="AlphaFoldDB" id="K0R130"/>
<keyword evidence="6" id="KW-1133">Transmembrane helix</keyword>
<evidence type="ECO:0000313" key="13">
    <source>
        <dbReference type="EMBL" id="EJK46028.1"/>
    </source>
</evidence>
<sequence length="271" mass="28597">MKNPICCLVLLLAASARSSSFSSPAFSPRSNLIRLDRANPGGVGGRRPGAVIVEARPERAPSRPPPADPAVIPVAQPAELPDLPSVAPVLSFLFAVASITDWFDGFLARRWDITSPFGAFLDPVADKLMVSTALIALAGRYGGIVAIPAAVIMAREVGVSALREWMAQQGKRDSVKVGMQGKVKAALTMVSLSLMLLVPGNVGLEDVAWTKYLGPLGVGGDSGDVPGRWPALDAWAEPAYALCKCCHHHHERERLLQGSMACFAGEGVVPT</sequence>
<dbReference type="PANTHER" id="PTHR14269:SF62">
    <property type="entry name" value="CDP-DIACYLGLYCEROL--GLYCEROL-3-PHOSPHATE 3-PHOSPHATIDYLTRANSFERASE 1, CHLOROPLASTIC"/>
    <property type="match status" value="1"/>
</dbReference>
<protein>
    <recommendedName>
        <fullName evidence="15">CDP-diacylglycerol--glycerol-3-phosphate 3-phosphatidyltransferase</fullName>
    </recommendedName>
</protein>
<evidence type="ECO:0000256" key="6">
    <source>
        <dbReference type="ARBA" id="ARBA00022989"/>
    </source>
</evidence>
<evidence type="ECO:0000256" key="5">
    <source>
        <dbReference type="ARBA" id="ARBA00022692"/>
    </source>
</evidence>
<feature type="signal peptide" evidence="12">
    <location>
        <begin position="1"/>
        <end position="20"/>
    </location>
</feature>
<proteinExistence type="inferred from homology"/>